<reference evidence="3" key="2">
    <citation type="submission" date="2020-09" db="EMBL/GenBank/DDBJ databases">
        <authorList>
            <person name="Sun Q."/>
            <person name="Kim S."/>
        </authorList>
    </citation>
    <scope>NUCLEOTIDE SEQUENCE</scope>
    <source>
        <strain evidence="3">KCTC 22169</strain>
    </source>
</reference>
<dbReference type="Pfam" id="PF00144">
    <property type="entry name" value="Beta-lactamase"/>
    <property type="match status" value="1"/>
</dbReference>
<keyword evidence="1" id="KW-0732">Signal</keyword>
<dbReference type="SUPFAM" id="SSF56601">
    <property type="entry name" value="beta-lactamase/transpeptidase-like"/>
    <property type="match status" value="1"/>
</dbReference>
<dbReference type="InterPro" id="IPR050789">
    <property type="entry name" value="Diverse_Enzym_Activities"/>
</dbReference>
<dbReference type="InterPro" id="IPR001466">
    <property type="entry name" value="Beta-lactam-related"/>
</dbReference>
<organism evidence="3 4">
    <name type="scientific">Saccharospirillum salsuginis</name>
    <dbReference type="NCBI Taxonomy" id="418750"/>
    <lineage>
        <taxon>Bacteria</taxon>
        <taxon>Pseudomonadati</taxon>
        <taxon>Pseudomonadota</taxon>
        <taxon>Gammaproteobacteria</taxon>
        <taxon>Oceanospirillales</taxon>
        <taxon>Saccharospirillaceae</taxon>
        <taxon>Saccharospirillum</taxon>
    </lineage>
</organism>
<feature type="chain" id="PRO_5037815589" evidence="1">
    <location>
        <begin position="25"/>
        <end position="338"/>
    </location>
</feature>
<comment type="caution">
    <text evidence="3">The sequence shown here is derived from an EMBL/GenBank/DDBJ whole genome shotgun (WGS) entry which is preliminary data.</text>
</comment>
<dbReference type="Proteomes" id="UP000626148">
    <property type="component" value="Unassembled WGS sequence"/>
</dbReference>
<dbReference type="PANTHER" id="PTHR43283">
    <property type="entry name" value="BETA-LACTAMASE-RELATED"/>
    <property type="match status" value="1"/>
</dbReference>
<dbReference type="Gene3D" id="3.40.710.10">
    <property type="entry name" value="DD-peptidase/beta-lactamase superfamily"/>
    <property type="match status" value="1"/>
</dbReference>
<evidence type="ECO:0000313" key="3">
    <source>
        <dbReference type="EMBL" id="GGX63354.1"/>
    </source>
</evidence>
<keyword evidence="4" id="KW-1185">Reference proteome</keyword>
<evidence type="ECO:0000259" key="2">
    <source>
        <dbReference type="Pfam" id="PF00144"/>
    </source>
</evidence>
<gene>
    <name evidence="3" type="ORF">GCM10007392_34060</name>
</gene>
<dbReference type="GO" id="GO:0016787">
    <property type="term" value="F:hydrolase activity"/>
    <property type="evidence" value="ECO:0007669"/>
    <property type="project" value="UniProtKB-KW"/>
</dbReference>
<dbReference type="AlphaFoldDB" id="A0A918KHP7"/>
<evidence type="ECO:0000313" key="4">
    <source>
        <dbReference type="Proteomes" id="UP000626148"/>
    </source>
</evidence>
<protein>
    <submittedName>
        <fullName evidence="3">6-aminohexanoate-dimer hydrolase</fullName>
    </submittedName>
</protein>
<sequence>MNRYTAVATIPLVLSTIFVGTAVAEENPFSEAVRLASGFDSIRTLHIAQSDRLQVAESYNGASTDVATNVKSASKLLISALVGIAIERDILTGTDQPVADLLEDEWPADPNPLLNDLTVGHLLSMQAGLRRTSGRNYGAWVNSDNWVRNALNQPFSDVPGGDMLYSTGNTHLLSAILTRETGRSTYRLVNDWLGPAGVRVEGWMNDPQGIPLGGNQVSMTPESLLAFGELYRRGGKTSDGVQLIPAAWIKASWQPRAESRYTGDGYGYTWFIREFAGYPGYYGWGYGGQMLYVVPELELTVVITSDTDSPSGRTGYREALHDFLSEHIVPEAARRLDT</sequence>
<dbReference type="RefSeq" id="WP_189610882.1">
    <property type="nucleotide sequence ID" value="NZ_BMXR01000008.1"/>
</dbReference>
<keyword evidence="3" id="KW-0378">Hydrolase</keyword>
<feature type="domain" description="Beta-lactamase-related" evidence="2">
    <location>
        <begin position="54"/>
        <end position="313"/>
    </location>
</feature>
<name>A0A918KHP7_9GAMM</name>
<dbReference type="InterPro" id="IPR012338">
    <property type="entry name" value="Beta-lactam/transpept-like"/>
</dbReference>
<feature type="signal peptide" evidence="1">
    <location>
        <begin position="1"/>
        <end position="24"/>
    </location>
</feature>
<dbReference type="EMBL" id="BMXR01000008">
    <property type="protein sequence ID" value="GGX63354.1"/>
    <property type="molecule type" value="Genomic_DNA"/>
</dbReference>
<dbReference type="PANTHER" id="PTHR43283:SF7">
    <property type="entry name" value="BETA-LACTAMASE-RELATED DOMAIN-CONTAINING PROTEIN"/>
    <property type="match status" value="1"/>
</dbReference>
<accession>A0A918KHP7</accession>
<reference evidence="3" key="1">
    <citation type="journal article" date="2014" name="Int. J. Syst. Evol. Microbiol.">
        <title>Complete genome sequence of Corynebacterium casei LMG S-19264T (=DSM 44701T), isolated from a smear-ripened cheese.</title>
        <authorList>
            <consortium name="US DOE Joint Genome Institute (JGI-PGF)"/>
            <person name="Walter F."/>
            <person name="Albersmeier A."/>
            <person name="Kalinowski J."/>
            <person name="Ruckert C."/>
        </authorList>
    </citation>
    <scope>NUCLEOTIDE SEQUENCE</scope>
    <source>
        <strain evidence="3">KCTC 22169</strain>
    </source>
</reference>
<evidence type="ECO:0000256" key="1">
    <source>
        <dbReference type="SAM" id="SignalP"/>
    </source>
</evidence>
<proteinExistence type="predicted"/>